<reference evidence="2 3" key="1">
    <citation type="journal article" date="2018" name="Evol. Lett.">
        <title>Horizontal gene cluster transfer increased hallucinogenic mushroom diversity.</title>
        <authorList>
            <person name="Reynolds H.T."/>
            <person name="Vijayakumar V."/>
            <person name="Gluck-Thaler E."/>
            <person name="Korotkin H.B."/>
            <person name="Matheny P.B."/>
            <person name="Slot J.C."/>
        </authorList>
    </citation>
    <scope>NUCLEOTIDE SEQUENCE [LARGE SCALE GENOMIC DNA]</scope>
    <source>
        <strain evidence="2 3">SRW20</strain>
    </source>
</reference>
<feature type="compositionally biased region" description="Polar residues" evidence="1">
    <location>
        <begin position="1"/>
        <end position="22"/>
    </location>
</feature>
<organism evidence="2 3">
    <name type="scientific">Gymnopilus dilepis</name>
    <dbReference type="NCBI Taxonomy" id="231916"/>
    <lineage>
        <taxon>Eukaryota</taxon>
        <taxon>Fungi</taxon>
        <taxon>Dikarya</taxon>
        <taxon>Basidiomycota</taxon>
        <taxon>Agaricomycotina</taxon>
        <taxon>Agaricomycetes</taxon>
        <taxon>Agaricomycetidae</taxon>
        <taxon>Agaricales</taxon>
        <taxon>Agaricineae</taxon>
        <taxon>Hymenogastraceae</taxon>
        <taxon>Gymnopilus</taxon>
    </lineage>
</organism>
<dbReference type="EMBL" id="NHYE01001285">
    <property type="protein sequence ID" value="PPQ97146.1"/>
    <property type="molecule type" value="Genomic_DNA"/>
</dbReference>
<dbReference type="InParanoid" id="A0A409Y282"/>
<sequence>MSQESRSTQATPLSPSNSTPLISPTNPPQDPSPKPPTPTPTYRPSPTAAVDMYANLGPNVICPMCRLAVHGKRGSKGLLEHVRAEHPWLRELTAWIPENEGA</sequence>
<keyword evidence="3" id="KW-1185">Reference proteome</keyword>
<gene>
    <name evidence="2" type="ORF">CVT26_000632</name>
</gene>
<name>A0A409Y282_9AGAR</name>
<evidence type="ECO:0000256" key="1">
    <source>
        <dbReference type="SAM" id="MobiDB-lite"/>
    </source>
</evidence>
<feature type="compositionally biased region" description="Pro residues" evidence="1">
    <location>
        <begin position="25"/>
        <end position="43"/>
    </location>
</feature>
<dbReference type="AlphaFoldDB" id="A0A409Y282"/>
<dbReference type="Proteomes" id="UP000284706">
    <property type="component" value="Unassembled WGS sequence"/>
</dbReference>
<feature type="region of interest" description="Disordered" evidence="1">
    <location>
        <begin position="1"/>
        <end position="47"/>
    </location>
</feature>
<evidence type="ECO:0000313" key="2">
    <source>
        <dbReference type="EMBL" id="PPQ97146.1"/>
    </source>
</evidence>
<comment type="caution">
    <text evidence="2">The sequence shown here is derived from an EMBL/GenBank/DDBJ whole genome shotgun (WGS) entry which is preliminary data.</text>
</comment>
<proteinExistence type="predicted"/>
<accession>A0A409Y282</accession>
<protein>
    <submittedName>
        <fullName evidence="2">Uncharacterized protein</fullName>
    </submittedName>
</protein>
<evidence type="ECO:0000313" key="3">
    <source>
        <dbReference type="Proteomes" id="UP000284706"/>
    </source>
</evidence>